<organism evidence="6 7">
    <name type="scientific">Pseudooceanicola sediminis</name>
    <dbReference type="NCBI Taxonomy" id="2211117"/>
    <lineage>
        <taxon>Bacteria</taxon>
        <taxon>Pseudomonadati</taxon>
        <taxon>Pseudomonadota</taxon>
        <taxon>Alphaproteobacteria</taxon>
        <taxon>Rhodobacterales</taxon>
        <taxon>Paracoccaceae</taxon>
        <taxon>Pseudooceanicola</taxon>
    </lineage>
</organism>
<keyword evidence="7" id="KW-1185">Reference proteome</keyword>
<sequence length="290" mass="31199">MAAPLDSELMRSFLVLAETGSVTAAAGRIGRTQSAISMQLRRLEESLGQSLFERRPRGLVLTARGKQLLPYATRVVRLLDDAAVSLRERPLQGPLRVGIPEDYGESVLPRALAGFASRQPGVEVSARCDYSVPQMAALEADLLDLAVVFESSDTTKGEVICVDPTVWVTSVTHEQHLCKPLPVASYFHSCWCRDYAMAALDRSGVDYRVAFECDTSGGMQIAVRSGLAIVPMTRSTIPPGCRELTQDEGFAVIDVSSVVLYMNPRGASEAARGLAAELRAAFRPLAGAAA</sequence>
<dbReference type="GO" id="GO:0003677">
    <property type="term" value="F:DNA binding"/>
    <property type="evidence" value="ECO:0007669"/>
    <property type="project" value="UniProtKB-KW"/>
</dbReference>
<evidence type="ECO:0000256" key="2">
    <source>
        <dbReference type="ARBA" id="ARBA00023015"/>
    </source>
</evidence>
<dbReference type="PROSITE" id="PS50931">
    <property type="entry name" value="HTH_LYSR"/>
    <property type="match status" value="1"/>
</dbReference>
<dbReference type="Gene3D" id="3.40.190.10">
    <property type="entry name" value="Periplasmic binding protein-like II"/>
    <property type="match status" value="2"/>
</dbReference>
<dbReference type="Pfam" id="PF00126">
    <property type="entry name" value="HTH_1"/>
    <property type="match status" value="1"/>
</dbReference>
<evidence type="ECO:0000256" key="4">
    <source>
        <dbReference type="ARBA" id="ARBA00023163"/>
    </source>
</evidence>
<feature type="domain" description="HTH lysR-type" evidence="5">
    <location>
        <begin position="5"/>
        <end position="62"/>
    </location>
</feature>
<dbReference type="InterPro" id="IPR000847">
    <property type="entry name" value="LysR_HTH_N"/>
</dbReference>
<dbReference type="Gene3D" id="1.10.10.10">
    <property type="entry name" value="Winged helix-like DNA-binding domain superfamily/Winged helix DNA-binding domain"/>
    <property type="match status" value="1"/>
</dbReference>
<evidence type="ECO:0000259" key="5">
    <source>
        <dbReference type="PROSITE" id="PS50931"/>
    </source>
</evidence>
<dbReference type="AlphaFoldDB" id="A0A399J2J3"/>
<dbReference type="InterPro" id="IPR036388">
    <property type="entry name" value="WH-like_DNA-bd_sf"/>
</dbReference>
<dbReference type="Pfam" id="PF03466">
    <property type="entry name" value="LysR_substrate"/>
    <property type="match status" value="1"/>
</dbReference>
<name>A0A399J2J3_9RHOB</name>
<dbReference type="InterPro" id="IPR050176">
    <property type="entry name" value="LTTR"/>
</dbReference>
<accession>A0A399J2J3</accession>
<keyword evidence="2" id="KW-0805">Transcription regulation</keyword>
<dbReference type="Proteomes" id="UP000265848">
    <property type="component" value="Unassembled WGS sequence"/>
</dbReference>
<dbReference type="OrthoDB" id="9803735at2"/>
<dbReference type="SUPFAM" id="SSF46785">
    <property type="entry name" value="Winged helix' DNA-binding domain"/>
    <property type="match status" value="1"/>
</dbReference>
<dbReference type="SUPFAM" id="SSF53850">
    <property type="entry name" value="Periplasmic binding protein-like II"/>
    <property type="match status" value="1"/>
</dbReference>
<evidence type="ECO:0000313" key="7">
    <source>
        <dbReference type="Proteomes" id="UP000265848"/>
    </source>
</evidence>
<reference evidence="6 7" key="1">
    <citation type="submission" date="2018-08" db="EMBL/GenBank/DDBJ databases">
        <title>Pseudooceanicola sediminis CY03 in the family Rhodobacteracea.</title>
        <authorList>
            <person name="Zhang Y.-J."/>
        </authorList>
    </citation>
    <scope>NUCLEOTIDE SEQUENCE [LARGE SCALE GENOMIC DNA]</scope>
    <source>
        <strain evidence="6 7">CY03</strain>
    </source>
</reference>
<dbReference type="GO" id="GO:0003700">
    <property type="term" value="F:DNA-binding transcription factor activity"/>
    <property type="evidence" value="ECO:0007669"/>
    <property type="project" value="InterPro"/>
</dbReference>
<protein>
    <submittedName>
        <fullName evidence="6">LysR family transcriptional regulator</fullName>
    </submittedName>
</protein>
<evidence type="ECO:0000256" key="1">
    <source>
        <dbReference type="ARBA" id="ARBA00009437"/>
    </source>
</evidence>
<evidence type="ECO:0000256" key="3">
    <source>
        <dbReference type="ARBA" id="ARBA00023125"/>
    </source>
</evidence>
<dbReference type="FunFam" id="1.10.10.10:FF:000001">
    <property type="entry name" value="LysR family transcriptional regulator"/>
    <property type="match status" value="1"/>
</dbReference>
<dbReference type="PANTHER" id="PTHR30579:SF7">
    <property type="entry name" value="HTH-TYPE TRANSCRIPTIONAL REGULATOR LRHA-RELATED"/>
    <property type="match status" value="1"/>
</dbReference>
<dbReference type="InterPro" id="IPR036390">
    <property type="entry name" value="WH_DNA-bd_sf"/>
</dbReference>
<comment type="caution">
    <text evidence="6">The sequence shown here is derived from an EMBL/GenBank/DDBJ whole genome shotgun (WGS) entry which is preliminary data.</text>
</comment>
<keyword evidence="4" id="KW-0804">Transcription</keyword>
<dbReference type="PANTHER" id="PTHR30579">
    <property type="entry name" value="TRANSCRIPTIONAL REGULATOR"/>
    <property type="match status" value="1"/>
</dbReference>
<dbReference type="PRINTS" id="PR00039">
    <property type="entry name" value="HTHLYSR"/>
</dbReference>
<gene>
    <name evidence="6" type="ORF">DL237_09250</name>
</gene>
<dbReference type="InterPro" id="IPR005119">
    <property type="entry name" value="LysR_subst-bd"/>
</dbReference>
<proteinExistence type="inferred from homology"/>
<dbReference type="RefSeq" id="WP_119398777.1">
    <property type="nucleotide sequence ID" value="NZ_QWJJ01000007.1"/>
</dbReference>
<comment type="similarity">
    <text evidence="1">Belongs to the LysR transcriptional regulatory family.</text>
</comment>
<keyword evidence="3" id="KW-0238">DNA-binding</keyword>
<dbReference type="EMBL" id="QWJJ01000007">
    <property type="protein sequence ID" value="RII38867.1"/>
    <property type="molecule type" value="Genomic_DNA"/>
</dbReference>
<evidence type="ECO:0000313" key="6">
    <source>
        <dbReference type="EMBL" id="RII38867.1"/>
    </source>
</evidence>